<name>A0A699GJ25_TANCI</name>
<evidence type="ECO:0000313" key="1">
    <source>
        <dbReference type="EMBL" id="GEU29447.1"/>
    </source>
</evidence>
<protein>
    <submittedName>
        <fullName evidence="1">Uncharacterized protein</fullName>
    </submittedName>
</protein>
<comment type="caution">
    <text evidence="1">The sequence shown here is derived from an EMBL/GenBank/DDBJ whole genome shotgun (WGS) entry which is preliminary data.</text>
</comment>
<sequence length="216" mass="24388">MRELRKDTFSRNRNDDAHEHAERVLDIVSLFNTPRVTHDGVMLRVFPITLTGFAKRCHQKVNVFYKGLDTTTHKLLDSQGSILSKTPAQALDSIQTLVGCKICEGAHLDKDCPLNEEVKRVEEVKYGEFKIAFPNNGRNGETQVKRLMNDYHAKSAKEVHNLFVSTGHCKAILADNEAPRDETSSNGRRVIYDLAMPATSKRTKSRIFTLPPLLIV</sequence>
<dbReference type="EMBL" id="BKCJ010000069">
    <property type="protein sequence ID" value="GEU29447.1"/>
    <property type="molecule type" value="Genomic_DNA"/>
</dbReference>
<organism evidence="1">
    <name type="scientific">Tanacetum cinerariifolium</name>
    <name type="common">Dalmatian daisy</name>
    <name type="synonym">Chrysanthemum cinerariifolium</name>
    <dbReference type="NCBI Taxonomy" id="118510"/>
    <lineage>
        <taxon>Eukaryota</taxon>
        <taxon>Viridiplantae</taxon>
        <taxon>Streptophyta</taxon>
        <taxon>Embryophyta</taxon>
        <taxon>Tracheophyta</taxon>
        <taxon>Spermatophyta</taxon>
        <taxon>Magnoliopsida</taxon>
        <taxon>eudicotyledons</taxon>
        <taxon>Gunneridae</taxon>
        <taxon>Pentapetalae</taxon>
        <taxon>asterids</taxon>
        <taxon>campanulids</taxon>
        <taxon>Asterales</taxon>
        <taxon>Asteraceae</taxon>
        <taxon>Asteroideae</taxon>
        <taxon>Anthemideae</taxon>
        <taxon>Anthemidinae</taxon>
        <taxon>Tanacetum</taxon>
    </lineage>
</organism>
<gene>
    <name evidence="1" type="ORF">Tci_001425</name>
</gene>
<proteinExistence type="predicted"/>
<dbReference type="AlphaFoldDB" id="A0A699GJ25"/>
<reference evidence="1" key="1">
    <citation type="journal article" date="2019" name="Sci. Rep.">
        <title>Draft genome of Tanacetum cinerariifolium, the natural source of mosquito coil.</title>
        <authorList>
            <person name="Yamashiro T."/>
            <person name="Shiraishi A."/>
            <person name="Satake H."/>
            <person name="Nakayama K."/>
        </authorList>
    </citation>
    <scope>NUCLEOTIDE SEQUENCE</scope>
</reference>
<accession>A0A699GJ25</accession>